<dbReference type="Pfam" id="PF05741">
    <property type="entry name" value="zf-nanos"/>
    <property type="match status" value="1"/>
</dbReference>
<gene>
    <name evidence="11" type="ORF">KP79_PYT17037</name>
</gene>
<evidence type="ECO:0000256" key="9">
    <source>
        <dbReference type="SAM" id="MobiDB-lite"/>
    </source>
</evidence>
<name>A0A210R289_MIZYE</name>
<keyword evidence="12" id="KW-1185">Reference proteome</keyword>
<dbReference type="InterPro" id="IPR024161">
    <property type="entry name" value="Znf_nanos-typ"/>
</dbReference>
<keyword evidence="3" id="KW-0479">Metal-binding</keyword>
<dbReference type="EMBL" id="NEDP02000770">
    <property type="protein sequence ID" value="OWF55054.1"/>
    <property type="molecule type" value="Genomic_DNA"/>
</dbReference>
<comment type="similarity">
    <text evidence="8">Belongs to the nanos family.</text>
</comment>
<feature type="compositionally biased region" description="Basic and acidic residues" evidence="9">
    <location>
        <begin position="98"/>
        <end position="116"/>
    </location>
</feature>
<evidence type="ECO:0000313" key="12">
    <source>
        <dbReference type="Proteomes" id="UP000242188"/>
    </source>
</evidence>
<feature type="region of interest" description="Disordered" evidence="9">
    <location>
        <begin position="147"/>
        <end position="168"/>
    </location>
</feature>
<keyword evidence="7 8" id="KW-0694">RNA-binding</keyword>
<evidence type="ECO:0000256" key="2">
    <source>
        <dbReference type="ARBA" id="ARBA00022490"/>
    </source>
</evidence>
<evidence type="ECO:0000313" key="11">
    <source>
        <dbReference type="EMBL" id="OWF55054.1"/>
    </source>
</evidence>
<sequence length="295" mass="33274">MDSYSPFEDYLGLSKLLQNQNEVLDELAESSSSYSDNATQRFSEPDSWSRIQCQMVNNLNGYSAGLQMTSLPADDFLSMECSRTGDDCFRSDYSSVHYDEDDHRSQSDVTGDHASGEDDVFQTNNSRCSSMSEYSWDNFGRVSSSFVQRRDGGSSPRGSMTGVPPASRTGVDRLAKLMEEMNQQVTNNMDDETAQGCFLEFRPTCMTRMVKRDMFCVLCKRNGETREFYTTHVLKDTHGKVICPILRKYVCPRCMATGDAAHTLRHCPFADQGLGSMSRTFLTRRSSCGVRRKDN</sequence>
<feature type="region of interest" description="Disordered" evidence="9">
    <location>
        <begin position="98"/>
        <end position="119"/>
    </location>
</feature>
<evidence type="ECO:0000256" key="3">
    <source>
        <dbReference type="ARBA" id="ARBA00022723"/>
    </source>
</evidence>
<evidence type="ECO:0000256" key="7">
    <source>
        <dbReference type="ARBA" id="ARBA00022884"/>
    </source>
</evidence>
<feature type="domain" description="Nanos-type" evidence="10">
    <location>
        <begin position="215"/>
        <end position="269"/>
    </location>
</feature>
<reference evidence="11 12" key="1">
    <citation type="journal article" date="2017" name="Nat. Ecol. Evol.">
        <title>Scallop genome provides insights into evolution of bilaterian karyotype and development.</title>
        <authorList>
            <person name="Wang S."/>
            <person name="Zhang J."/>
            <person name="Jiao W."/>
            <person name="Li J."/>
            <person name="Xun X."/>
            <person name="Sun Y."/>
            <person name="Guo X."/>
            <person name="Huan P."/>
            <person name="Dong B."/>
            <person name="Zhang L."/>
            <person name="Hu X."/>
            <person name="Sun X."/>
            <person name="Wang J."/>
            <person name="Zhao C."/>
            <person name="Wang Y."/>
            <person name="Wang D."/>
            <person name="Huang X."/>
            <person name="Wang R."/>
            <person name="Lv J."/>
            <person name="Li Y."/>
            <person name="Zhang Z."/>
            <person name="Liu B."/>
            <person name="Lu W."/>
            <person name="Hui Y."/>
            <person name="Liang J."/>
            <person name="Zhou Z."/>
            <person name="Hou R."/>
            <person name="Li X."/>
            <person name="Liu Y."/>
            <person name="Li H."/>
            <person name="Ning X."/>
            <person name="Lin Y."/>
            <person name="Zhao L."/>
            <person name="Xing Q."/>
            <person name="Dou J."/>
            <person name="Li Y."/>
            <person name="Mao J."/>
            <person name="Guo H."/>
            <person name="Dou H."/>
            <person name="Li T."/>
            <person name="Mu C."/>
            <person name="Jiang W."/>
            <person name="Fu Q."/>
            <person name="Fu X."/>
            <person name="Miao Y."/>
            <person name="Liu J."/>
            <person name="Yu Q."/>
            <person name="Li R."/>
            <person name="Liao H."/>
            <person name="Li X."/>
            <person name="Kong Y."/>
            <person name="Jiang Z."/>
            <person name="Chourrout D."/>
            <person name="Li R."/>
            <person name="Bao Z."/>
        </authorList>
    </citation>
    <scope>NUCLEOTIDE SEQUENCE [LARGE SCALE GENOMIC DNA]</scope>
    <source>
        <strain evidence="11 12">PY_sf001</strain>
    </source>
</reference>
<comment type="subcellular location">
    <subcellularLocation>
        <location evidence="1">Cytoplasm</location>
    </subcellularLocation>
</comment>
<dbReference type="GO" id="GO:0006417">
    <property type="term" value="P:regulation of translation"/>
    <property type="evidence" value="ECO:0007669"/>
    <property type="project" value="UniProtKB-UniRule"/>
</dbReference>
<keyword evidence="6 8" id="KW-0810">Translation regulation</keyword>
<keyword evidence="5" id="KW-0862">Zinc</keyword>
<dbReference type="AlphaFoldDB" id="A0A210R289"/>
<dbReference type="PANTHER" id="PTHR12887">
    <property type="entry name" value="NANOS PROTEIN"/>
    <property type="match status" value="1"/>
</dbReference>
<proteinExistence type="inferred from homology"/>
<dbReference type="InterPro" id="IPR038129">
    <property type="entry name" value="Nanos_sf"/>
</dbReference>
<dbReference type="GO" id="GO:0005737">
    <property type="term" value="C:cytoplasm"/>
    <property type="evidence" value="ECO:0007669"/>
    <property type="project" value="UniProtKB-SubCell"/>
</dbReference>
<keyword evidence="4 8" id="KW-0863">Zinc-finger</keyword>
<dbReference type="Gene3D" id="4.10.60.30">
    <property type="entry name" value="Nanos, RNA-binding domain"/>
    <property type="match status" value="1"/>
</dbReference>
<evidence type="ECO:0000256" key="4">
    <source>
        <dbReference type="ARBA" id="ARBA00022771"/>
    </source>
</evidence>
<evidence type="ECO:0000259" key="10">
    <source>
        <dbReference type="PROSITE" id="PS51522"/>
    </source>
</evidence>
<dbReference type="PROSITE" id="PS51522">
    <property type="entry name" value="ZF_NANOS"/>
    <property type="match status" value="1"/>
</dbReference>
<evidence type="ECO:0000256" key="6">
    <source>
        <dbReference type="ARBA" id="ARBA00022845"/>
    </source>
</evidence>
<evidence type="ECO:0000256" key="8">
    <source>
        <dbReference type="PROSITE-ProRule" id="PRU00855"/>
    </source>
</evidence>
<dbReference type="GO" id="GO:0003723">
    <property type="term" value="F:RNA binding"/>
    <property type="evidence" value="ECO:0007669"/>
    <property type="project" value="UniProtKB-UniRule"/>
</dbReference>
<organism evidence="11 12">
    <name type="scientific">Mizuhopecten yessoensis</name>
    <name type="common">Japanese scallop</name>
    <name type="synonym">Patinopecten yessoensis</name>
    <dbReference type="NCBI Taxonomy" id="6573"/>
    <lineage>
        <taxon>Eukaryota</taxon>
        <taxon>Metazoa</taxon>
        <taxon>Spiralia</taxon>
        <taxon>Lophotrochozoa</taxon>
        <taxon>Mollusca</taxon>
        <taxon>Bivalvia</taxon>
        <taxon>Autobranchia</taxon>
        <taxon>Pteriomorphia</taxon>
        <taxon>Pectinida</taxon>
        <taxon>Pectinoidea</taxon>
        <taxon>Pectinidae</taxon>
        <taxon>Mizuhopecten</taxon>
    </lineage>
</organism>
<accession>A0A210R289</accession>
<dbReference type="Proteomes" id="UP000242188">
    <property type="component" value="Unassembled WGS sequence"/>
</dbReference>
<dbReference type="OrthoDB" id="10010129at2759"/>
<evidence type="ECO:0000256" key="5">
    <source>
        <dbReference type="ARBA" id="ARBA00022833"/>
    </source>
</evidence>
<dbReference type="InterPro" id="IPR008705">
    <property type="entry name" value="Nanos/Xcar2"/>
</dbReference>
<dbReference type="STRING" id="6573.A0A210R289"/>
<evidence type="ECO:0000256" key="1">
    <source>
        <dbReference type="ARBA" id="ARBA00004496"/>
    </source>
</evidence>
<dbReference type="GO" id="GO:0008270">
    <property type="term" value="F:zinc ion binding"/>
    <property type="evidence" value="ECO:0007669"/>
    <property type="project" value="UniProtKB-KW"/>
</dbReference>
<keyword evidence="2" id="KW-0963">Cytoplasm</keyword>
<protein>
    <submittedName>
        <fullName evidence="11">Nanos-like 3</fullName>
    </submittedName>
</protein>
<comment type="caution">
    <text evidence="11">The sequence shown here is derived from an EMBL/GenBank/DDBJ whole genome shotgun (WGS) entry which is preliminary data.</text>
</comment>